<evidence type="ECO:0000313" key="1">
    <source>
        <dbReference type="EMBL" id="KNC71014.1"/>
    </source>
</evidence>
<reference evidence="1 2" key="1">
    <citation type="submission" date="2011-02" db="EMBL/GenBank/DDBJ databases">
        <title>The Genome Sequence of Sphaeroforma arctica JP610.</title>
        <authorList>
            <consortium name="The Broad Institute Genome Sequencing Platform"/>
            <person name="Russ C."/>
            <person name="Cuomo C."/>
            <person name="Young S.K."/>
            <person name="Zeng Q."/>
            <person name="Gargeya S."/>
            <person name="Alvarado L."/>
            <person name="Berlin A."/>
            <person name="Chapman S.B."/>
            <person name="Chen Z."/>
            <person name="Freedman E."/>
            <person name="Gellesch M."/>
            <person name="Goldberg J."/>
            <person name="Griggs A."/>
            <person name="Gujja S."/>
            <person name="Heilman E."/>
            <person name="Heiman D."/>
            <person name="Howarth C."/>
            <person name="Mehta T."/>
            <person name="Neiman D."/>
            <person name="Pearson M."/>
            <person name="Roberts A."/>
            <person name="Saif S."/>
            <person name="Shea T."/>
            <person name="Shenoy N."/>
            <person name="Sisk P."/>
            <person name="Stolte C."/>
            <person name="Sykes S."/>
            <person name="White J."/>
            <person name="Yandava C."/>
            <person name="Burger G."/>
            <person name="Gray M.W."/>
            <person name="Holland P.W.H."/>
            <person name="King N."/>
            <person name="Lang F.B.F."/>
            <person name="Roger A.J."/>
            <person name="Ruiz-Trillo I."/>
            <person name="Haas B."/>
            <person name="Nusbaum C."/>
            <person name="Birren B."/>
        </authorList>
    </citation>
    <scope>NUCLEOTIDE SEQUENCE [LARGE SCALE GENOMIC DNA]</scope>
    <source>
        <strain evidence="1 2">JP610</strain>
    </source>
</reference>
<dbReference type="AlphaFoldDB" id="A0A0L0F311"/>
<proteinExistence type="predicted"/>
<evidence type="ECO:0000313" key="2">
    <source>
        <dbReference type="Proteomes" id="UP000054560"/>
    </source>
</evidence>
<sequence length="95" mass="10794">LEHLPPVQKDLLIQSHTKIALDQQQQSDTSKWYVTLVKLSTLRRGHEDVVAMWRAFMDNLGPTDGGALESEVDVRLNSSLQYCGGFDSVTEMWFN</sequence>
<dbReference type="EMBL" id="KQ249707">
    <property type="protein sequence ID" value="KNC71014.1"/>
    <property type="molecule type" value="Genomic_DNA"/>
</dbReference>
<gene>
    <name evidence="1" type="ORF">SARC_16454</name>
</gene>
<accession>A0A0L0F311</accession>
<organism evidence="1 2">
    <name type="scientific">Sphaeroforma arctica JP610</name>
    <dbReference type="NCBI Taxonomy" id="667725"/>
    <lineage>
        <taxon>Eukaryota</taxon>
        <taxon>Ichthyosporea</taxon>
        <taxon>Ichthyophonida</taxon>
        <taxon>Sphaeroforma</taxon>
    </lineage>
</organism>
<dbReference type="GeneID" id="25916958"/>
<protein>
    <submittedName>
        <fullName evidence="1">Uncharacterized protein</fullName>
    </submittedName>
</protein>
<dbReference type="Proteomes" id="UP000054560">
    <property type="component" value="Unassembled WGS sequence"/>
</dbReference>
<keyword evidence="2" id="KW-1185">Reference proteome</keyword>
<dbReference type="RefSeq" id="XP_014144916.1">
    <property type="nucleotide sequence ID" value="XM_014289441.1"/>
</dbReference>
<name>A0A0L0F311_9EUKA</name>
<feature type="non-terminal residue" evidence="1">
    <location>
        <position position="1"/>
    </location>
</feature>